<dbReference type="HOGENOM" id="CLU_2213614_0_0_1"/>
<dbReference type="OMA" id="LKAGCCK"/>
<dbReference type="Gramene" id="Bo7g075810.1">
    <property type="protein sequence ID" value="Bo7g075810.1"/>
    <property type="gene ID" value="Bo7g075810"/>
</dbReference>
<sequence length="107" mass="12356">MAITQLYCSNLKAGRCKDRGVGRRGMLRNPASLWVWIWCSSIRSYLDPRFYTSIGAHRLNTFNHLLREGVIYESSKFQNINMNGYRLTICSISRNIYITLILYIGSG</sequence>
<evidence type="ECO:0000313" key="2">
    <source>
        <dbReference type="Proteomes" id="UP000032141"/>
    </source>
</evidence>
<proteinExistence type="predicted"/>
<dbReference type="AlphaFoldDB" id="A0A0D3D9M1"/>
<dbReference type="EnsemblPlants" id="Bo7g075810.1">
    <property type="protein sequence ID" value="Bo7g075810.1"/>
    <property type="gene ID" value="Bo7g075810"/>
</dbReference>
<keyword evidence="2" id="KW-1185">Reference proteome</keyword>
<accession>A0A0D3D9M1</accession>
<organism evidence="1 2">
    <name type="scientific">Brassica oleracea var. oleracea</name>
    <dbReference type="NCBI Taxonomy" id="109376"/>
    <lineage>
        <taxon>Eukaryota</taxon>
        <taxon>Viridiplantae</taxon>
        <taxon>Streptophyta</taxon>
        <taxon>Embryophyta</taxon>
        <taxon>Tracheophyta</taxon>
        <taxon>Spermatophyta</taxon>
        <taxon>Magnoliopsida</taxon>
        <taxon>eudicotyledons</taxon>
        <taxon>Gunneridae</taxon>
        <taxon>Pentapetalae</taxon>
        <taxon>rosids</taxon>
        <taxon>malvids</taxon>
        <taxon>Brassicales</taxon>
        <taxon>Brassicaceae</taxon>
        <taxon>Brassiceae</taxon>
        <taxon>Brassica</taxon>
    </lineage>
</organism>
<evidence type="ECO:0000313" key="1">
    <source>
        <dbReference type="EnsemblPlants" id="Bo7g075810.1"/>
    </source>
</evidence>
<dbReference type="Proteomes" id="UP000032141">
    <property type="component" value="Chromosome C7"/>
</dbReference>
<name>A0A0D3D9M1_BRAOL</name>
<reference evidence="1" key="2">
    <citation type="submission" date="2015-03" db="UniProtKB">
        <authorList>
            <consortium name="EnsemblPlants"/>
        </authorList>
    </citation>
    <scope>IDENTIFICATION</scope>
</reference>
<protein>
    <submittedName>
        <fullName evidence="1">Uncharacterized protein</fullName>
    </submittedName>
</protein>
<reference evidence="1 2" key="1">
    <citation type="journal article" date="2014" name="Genome Biol.">
        <title>Transcriptome and methylome profiling reveals relics of genome dominance in the mesopolyploid Brassica oleracea.</title>
        <authorList>
            <person name="Parkin I.A."/>
            <person name="Koh C."/>
            <person name="Tang H."/>
            <person name="Robinson S.J."/>
            <person name="Kagale S."/>
            <person name="Clarke W.E."/>
            <person name="Town C.D."/>
            <person name="Nixon J."/>
            <person name="Krishnakumar V."/>
            <person name="Bidwell S.L."/>
            <person name="Denoeud F."/>
            <person name="Belcram H."/>
            <person name="Links M.G."/>
            <person name="Just J."/>
            <person name="Clarke C."/>
            <person name="Bender T."/>
            <person name="Huebert T."/>
            <person name="Mason A.S."/>
            <person name="Pires J.C."/>
            <person name="Barker G."/>
            <person name="Moore J."/>
            <person name="Walley P.G."/>
            <person name="Manoli S."/>
            <person name="Batley J."/>
            <person name="Edwards D."/>
            <person name="Nelson M.N."/>
            <person name="Wang X."/>
            <person name="Paterson A.H."/>
            <person name="King G."/>
            <person name="Bancroft I."/>
            <person name="Chalhoub B."/>
            <person name="Sharpe A.G."/>
        </authorList>
    </citation>
    <scope>NUCLEOTIDE SEQUENCE</scope>
    <source>
        <strain evidence="1 2">cv. TO1000</strain>
    </source>
</reference>